<dbReference type="Proteomes" id="UP000235145">
    <property type="component" value="Unassembled WGS sequence"/>
</dbReference>
<evidence type="ECO:0000313" key="2">
    <source>
        <dbReference type="Proteomes" id="UP000235145"/>
    </source>
</evidence>
<keyword evidence="2" id="KW-1185">Reference proteome</keyword>
<gene>
    <name evidence="1" type="ORF">LSAT_V11C800398750</name>
</gene>
<proteinExistence type="predicted"/>
<organism evidence="1 2">
    <name type="scientific">Lactuca sativa</name>
    <name type="common">Garden lettuce</name>
    <dbReference type="NCBI Taxonomy" id="4236"/>
    <lineage>
        <taxon>Eukaryota</taxon>
        <taxon>Viridiplantae</taxon>
        <taxon>Streptophyta</taxon>
        <taxon>Embryophyta</taxon>
        <taxon>Tracheophyta</taxon>
        <taxon>Spermatophyta</taxon>
        <taxon>Magnoliopsida</taxon>
        <taxon>eudicotyledons</taxon>
        <taxon>Gunneridae</taxon>
        <taxon>Pentapetalae</taxon>
        <taxon>asterids</taxon>
        <taxon>campanulids</taxon>
        <taxon>Asterales</taxon>
        <taxon>Asteraceae</taxon>
        <taxon>Cichorioideae</taxon>
        <taxon>Cichorieae</taxon>
        <taxon>Lactucinae</taxon>
        <taxon>Lactuca</taxon>
    </lineage>
</organism>
<sequence>MKLHVETFYEITVGSVLGVLAGKLCLMLCPMDGECEVWVMNEYGMAESWVKHHEFSQFSGDIRRYGFTSHNEFIFYTDGRFCLYDPIATQSKTVKITNGLMVAKIVEYTDSLCLGSTCQAWNFSLLRRKPLFLP</sequence>
<dbReference type="AlphaFoldDB" id="A0A9R1X0K5"/>
<protein>
    <recommendedName>
        <fullName evidence="3">F-box associated domain-containing protein</fullName>
    </recommendedName>
</protein>
<dbReference type="EMBL" id="NBSK02000008">
    <property type="protein sequence ID" value="KAJ0193864.1"/>
    <property type="molecule type" value="Genomic_DNA"/>
</dbReference>
<evidence type="ECO:0008006" key="3">
    <source>
        <dbReference type="Google" id="ProtNLM"/>
    </source>
</evidence>
<comment type="caution">
    <text evidence="1">The sequence shown here is derived from an EMBL/GenBank/DDBJ whole genome shotgun (WGS) entry which is preliminary data.</text>
</comment>
<accession>A0A9R1X0K5</accession>
<evidence type="ECO:0000313" key="1">
    <source>
        <dbReference type="EMBL" id="KAJ0193864.1"/>
    </source>
</evidence>
<reference evidence="1 2" key="1">
    <citation type="journal article" date="2017" name="Nat. Commun.">
        <title>Genome assembly with in vitro proximity ligation data and whole-genome triplication in lettuce.</title>
        <authorList>
            <person name="Reyes-Chin-Wo S."/>
            <person name="Wang Z."/>
            <person name="Yang X."/>
            <person name="Kozik A."/>
            <person name="Arikit S."/>
            <person name="Song C."/>
            <person name="Xia L."/>
            <person name="Froenicke L."/>
            <person name="Lavelle D.O."/>
            <person name="Truco M.J."/>
            <person name="Xia R."/>
            <person name="Zhu S."/>
            <person name="Xu C."/>
            <person name="Xu H."/>
            <person name="Xu X."/>
            <person name="Cox K."/>
            <person name="Korf I."/>
            <person name="Meyers B.C."/>
            <person name="Michelmore R.W."/>
        </authorList>
    </citation>
    <scope>NUCLEOTIDE SEQUENCE [LARGE SCALE GENOMIC DNA]</scope>
    <source>
        <strain evidence="2">cv. Salinas</strain>
        <tissue evidence="1">Seedlings</tissue>
    </source>
</reference>
<name>A0A9R1X0K5_LACSA</name>